<evidence type="ECO:0000313" key="1">
    <source>
        <dbReference type="EMBL" id="CAD6203091.1"/>
    </source>
</evidence>
<evidence type="ECO:0000313" key="2">
    <source>
        <dbReference type="Proteomes" id="UP000604825"/>
    </source>
</evidence>
<dbReference type="PANTHER" id="PTHR37375">
    <property type="entry name" value="EXPRESSED PROTEIN"/>
    <property type="match status" value="1"/>
</dbReference>
<dbReference type="Proteomes" id="UP000604825">
    <property type="component" value="Unassembled WGS sequence"/>
</dbReference>
<sequence>MAAAKVKSAALSITHKCRNILAAGWEAHLNTVKADAKGSKDEIYTSRVHYMIQKGTPYLIVPENDMHNIVKLSIPVVRTPARVAMTGDVLRLKDSKVPIIADSLKKDILKEHEAASGASYGVSAILSSAGATCRSRSEGLLSLLSEESCYSILKFDIGSCVHIDSNGTSHNIESDSFEPPKADLLMPFSAKLVDGINRNDSRRRALMIFCFEYFNVIARSAVMLSIDHHGFDVLAKVPERAILTDVPRQYHWKEFRFTFKEPAKDAEDFCRMLVGFEQEVLKSVKSFSGLG</sequence>
<accession>A0A811M8F1</accession>
<reference evidence="1" key="1">
    <citation type="submission" date="2020-10" db="EMBL/GenBank/DDBJ databases">
        <authorList>
            <person name="Han B."/>
            <person name="Lu T."/>
            <person name="Zhao Q."/>
            <person name="Huang X."/>
            <person name="Zhao Y."/>
        </authorList>
    </citation>
    <scope>NUCLEOTIDE SEQUENCE</scope>
</reference>
<protein>
    <submittedName>
        <fullName evidence="1">Uncharacterized protein</fullName>
    </submittedName>
</protein>
<keyword evidence="2" id="KW-1185">Reference proteome</keyword>
<dbReference type="PANTHER" id="PTHR37375:SF1">
    <property type="entry name" value="DUF2470 DOMAIN-CONTAINING PROTEIN"/>
    <property type="match status" value="1"/>
</dbReference>
<organism evidence="1 2">
    <name type="scientific">Miscanthus lutarioriparius</name>
    <dbReference type="NCBI Taxonomy" id="422564"/>
    <lineage>
        <taxon>Eukaryota</taxon>
        <taxon>Viridiplantae</taxon>
        <taxon>Streptophyta</taxon>
        <taxon>Embryophyta</taxon>
        <taxon>Tracheophyta</taxon>
        <taxon>Spermatophyta</taxon>
        <taxon>Magnoliopsida</taxon>
        <taxon>Liliopsida</taxon>
        <taxon>Poales</taxon>
        <taxon>Poaceae</taxon>
        <taxon>PACMAD clade</taxon>
        <taxon>Panicoideae</taxon>
        <taxon>Andropogonodae</taxon>
        <taxon>Andropogoneae</taxon>
        <taxon>Saccharinae</taxon>
        <taxon>Miscanthus</taxon>
    </lineage>
</organism>
<dbReference type="Gene3D" id="3.20.180.10">
    <property type="entry name" value="PNP-oxidase-like"/>
    <property type="match status" value="1"/>
</dbReference>
<dbReference type="OrthoDB" id="10256706at2759"/>
<dbReference type="SUPFAM" id="SSF50475">
    <property type="entry name" value="FMN-binding split barrel"/>
    <property type="match status" value="1"/>
</dbReference>
<name>A0A811M8F1_9POAL</name>
<proteinExistence type="predicted"/>
<gene>
    <name evidence="1" type="ORF">NCGR_LOCUS1320</name>
</gene>
<dbReference type="AlphaFoldDB" id="A0A811M8F1"/>
<dbReference type="InterPro" id="IPR037119">
    <property type="entry name" value="Haem_oxidase_HugZ-like_sf"/>
</dbReference>
<comment type="caution">
    <text evidence="1">The sequence shown here is derived from an EMBL/GenBank/DDBJ whole genome shotgun (WGS) entry which is preliminary data.</text>
</comment>
<dbReference type="EMBL" id="CAJGYO010000001">
    <property type="protein sequence ID" value="CAD6203091.1"/>
    <property type="molecule type" value="Genomic_DNA"/>
</dbReference>